<dbReference type="InterPro" id="IPR010148">
    <property type="entry name" value="CRISPR-assoc_prot_CT1975"/>
</dbReference>
<comment type="caution">
    <text evidence="1">The sequence shown here is derived from an EMBL/GenBank/DDBJ whole genome shotgun (WGS) entry which is preliminary data.</text>
</comment>
<organism evidence="1 2">
    <name type="scientific">Streptomyces bluensis</name>
    <dbReference type="NCBI Taxonomy" id="33897"/>
    <lineage>
        <taxon>Bacteria</taxon>
        <taxon>Bacillati</taxon>
        <taxon>Actinomycetota</taxon>
        <taxon>Actinomycetes</taxon>
        <taxon>Kitasatosporales</taxon>
        <taxon>Streptomycetaceae</taxon>
        <taxon>Streptomyces</taxon>
    </lineage>
</organism>
<dbReference type="EMBL" id="JBIAWJ010000011">
    <property type="protein sequence ID" value="MFF4524088.1"/>
    <property type="molecule type" value="Genomic_DNA"/>
</dbReference>
<name>A0ABW6UPX8_9ACTN</name>
<accession>A0ABW6UPX8</accession>
<sequence>MTIQRLYVCTHILQSVPPSNLNRDDSGTPKQAVYGGARRARVSSQAWKRATRLTYAHGVPEADRATRTKRITELLATRLRDGEDLPQEQADRLATALVAPLGITKSAKKDDQSAYLLFFGKRQLDSIVTLLGGRAHELAALDGKQLKAEIDKLPVAKQLSKAHPAEVALFGRMVADVPSLNVDAAVQVAHAISTHAVQNEFDYYTAVDDEHTEDSGAGMIGTIEFNSATLYRYATLGVHQLHENLAETATVADTAARFVDAFTRSIPSGHQNTFAHRTLPHLVAVTLRTDQPVNLVSAYEAPVRSRDGIAEDSIARLAAELTATSDTWGTTPALTLATYAPAGAAQDKASAAFGPSIPFPQLIQQLSTAVAHWLDTGEVR</sequence>
<dbReference type="Proteomes" id="UP001602058">
    <property type="component" value="Unassembled WGS sequence"/>
</dbReference>
<evidence type="ECO:0000313" key="2">
    <source>
        <dbReference type="Proteomes" id="UP001602058"/>
    </source>
</evidence>
<dbReference type="NCBIfam" id="TIGR01869">
    <property type="entry name" value="casC_Cse4"/>
    <property type="match status" value="1"/>
</dbReference>
<evidence type="ECO:0000313" key="1">
    <source>
        <dbReference type="EMBL" id="MFF4524088.1"/>
    </source>
</evidence>
<gene>
    <name evidence="1" type="primary">cas7e</name>
    <name evidence="1" type="ORF">ACFY1D_22110</name>
</gene>
<reference evidence="1 2" key="1">
    <citation type="submission" date="2024-10" db="EMBL/GenBank/DDBJ databases">
        <title>The Natural Products Discovery Center: Release of the First 8490 Sequenced Strains for Exploring Actinobacteria Biosynthetic Diversity.</title>
        <authorList>
            <person name="Kalkreuter E."/>
            <person name="Kautsar S.A."/>
            <person name="Yang D."/>
            <person name="Bader C.D."/>
            <person name="Teijaro C.N."/>
            <person name="Fluegel L."/>
            <person name="Davis C.M."/>
            <person name="Simpson J.R."/>
            <person name="Lauterbach L."/>
            <person name="Steele A.D."/>
            <person name="Gui C."/>
            <person name="Meng S."/>
            <person name="Li G."/>
            <person name="Viehrig K."/>
            <person name="Ye F."/>
            <person name="Su P."/>
            <person name="Kiefer A.F."/>
            <person name="Nichols A."/>
            <person name="Cepeda A.J."/>
            <person name="Yan W."/>
            <person name="Fan B."/>
            <person name="Jiang Y."/>
            <person name="Adhikari A."/>
            <person name="Zheng C.-J."/>
            <person name="Schuster L."/>
            <person name="Cowan T.M."/>
            <person name="Smanski M.J."/>
            <person name="Chevrette M.G."/>
            <person name="De Carvalho L.P.S."/>
            <person name="Shen B."/>
        </authorList>
    </citation>
    <scope>NUCLEOTIDE SEQUENCE [LARGE SCALE GENOMIC DNA]</scope>
    <source>
        <strain evidence="1 2">NPDC001390</strain>
    </source>
</reference>
<keyword evidence="2" id="KW-1185">Reference proteome</keyword>
<dbReference type="Pfam" id="PF09344">
    <property type="entry name" value="Cas_CT1975"/>
    <property type="match status" value="1"/>
</dbReference>
<dbReference type="RefSeq" id="WP_350951462.1">
    <property type="nucleotide sequence ID" value="NZ_JBEOYX010000002.1"/>
</dbReference>
<proteinExistence type="predicted"/>
<protein>
    <submittedName>
        <fullName evidence="1">Type I-E CRISPR-associated protein Cas7/Cse4/CasC</fullName>
    </submittedName>
</protein>